<evidence type="ECO:0000313" key="3">
    <source>
        <dbReference type="EMBL" id="GMH01376.1"/>
    </source>
</evidence>
<dbReference type="InterPro" id="IPR011990">
    <property type="entry name" value="TPR-like_helical_dom_sf"/>
</dbReference>
<keyword evidence="4" id="KW-1185">Reference proteome</keyword>
<evidence type="ECO:0008006" key="5">
    <source>
        <dbReference type="Google" id="ProtNLM"/>
    </source>
</evidence>
<dbReference type="FunFam" id="1.25.40.10:FF:001093">
    <property type="entry name" value="Pentatricopeptide repeat-containing protein At2g34400"/>
    <property type="match status" value="1"/>
</dbReference>
<reference evidence="3" key="1">
    <citation type="submission" date="2023-05" db="EMBL/GenBank/DDBJ databases">
        <title>Nepenthes gracilis genome sequencing.</title>
        <authorList>
            <person name="Fukushima K."/>
        </authorList>
    </citation>
    <scope>NUCLEOTIDE SEQUENCE</scope>
    <source>
        <strain evidence="3">SING2019-196</strain>
    </source>
</reference>
<organism evidence="3 4">
    <name type="scientific">Nepenthes gracilis</name>
    <name type="common">Slender pitcher plant</name>
    <dbReference type="NCBI Taxonomy" id="150966"/>
    <lineage>
        <taxon>Eukaryota</taxon>
        <taxon>Viridiplantae</taxon>
        <taxon>Streptophyta</taxon>
        <taxon>Embryophyta</taxon>
        <taxon>Tracheophyta</taxon>
        <taxon>Spermatophyta</taxon>
        <taxon>Magnoliopsida</taxon>
        <taxon>eudicotyledons</taxon>
        <taxon>Gunneridae</taxon>
        <taxon>Pentapetalae</taxon>
        <taxon>Caryophyllales</taxon>
        <taxon>Nepenthaceae</taxon>
        <taxon>Nepenthes</taxon>
    </lineage>
</organism>
<dbReference type="PROSITE" id="PS51375">
    <property type="entry name" value="PPR"/>
    <property type="match status" value="2"/>
</dbReference>
<feature type="repeat" description="PPR" evidence="2">
    <location>
        <begin position="172"/>
        <end position="206"/>
    </location>
</feature>
<dbReference type="SUPFAM" id="SSF48452">
    <property type="entry name" value="TPR-like"/>
    <property type="match status" value="1"/>
</dbReference>
<gene>
    <name evidence="3" type="ORF">Nepgr_003215</name>
</gene>
<evidence type="ECO:0000313" key="4">
    <source>
        <dbReference type="Proteomes" id="UP001279734"/>
    </source>
</evidence>
<dbReference type="EMBL" id="BSYO01000002">
    <property type="protein sequence ID" value="GMH01376.1"/>
    <property type="molecule type" value="Genomic_DNA"/>
</dbReference>
<proteinExistence type="predicted"/>
<evidence type="ECO:0000256" key="2">
    <source>
        <dbReference type="PROSITE-ProRule" id="PRU00708"/>
    </source>
</evidence>
<feature type="repeat" description="PPR" evidence="2">
    <location>
        <begin position="273"/>
        <end position="307"/>
    </location>
</feature>
<dbReference type="Pfam" id="PF01535">
    <property type="entry name" value="PPR"/>
    <property type="match status" value="4"/>
</dbReference>
<dbReference type="InterPro" id="IPR002885">
    <property type="entry name" value="PPR_rpt"/>
</dbReference>
<accession>A0AAD3RZ27</accession>
<name>A0AAD3RZ27_NEPGR</name>
<comment type="caution">
    <text evidence="3">The sequence shown here is derived from an EMBL/GenBank/DDBJ whole genome shotgun (WGS) entry which is preliminary data.</text>
</comment>
<dbReference type="PANTHER" id="PTHR47926">
    <property type="entry name" value="PENTATRICOPEPTIDE REPEAT-CONTAINING PROTEIN"/>
    <property type="match status" value="1"/>
</dbReference>
<evidence type="ECO:0000256" key="1">
    <source>
        <dbReference type="ARBA" id="ARBA00022737"/>
    </source>
</evidence>
<dbReference type="NCBIfam" id="TIGR00756">
    <property type="entry name" value="PPR"/>
    <property type="match status" value="2"/>
</dbReference>
<dbReference type="GO" id="GO:0003723">
    <property type="term" value="F:RNA binding"/>
    <property type="evidence" value="ECO:0007669"/>
    <property type="project" value="InterPro"/>
</dbReference>
<sequence length="470" mass="52478">MVLPEGCLENESRSSATVERIHGSQRIMFSVGVIRKHPMSHQKKLAFLRTKVIQISATTSVPRAELPINLRPPKSNQTLKWYLKTNSTMKALFFFRQLLRQNPSAVDSYSLMFVLKACTLVSSSTGRQLHAIVKKLGLEPIIFLQTCLVDLYSMMGNLGGAHQIFDEIPRKNTVCWTSLISAYANNNKHSKALKLFMQMQVNNVEPDQVTLTVALAACASLGALAMGEWIHAYIRRSELKADLCLNNALINMYVKCGGIEKARTLFCSVMEKDVTTWTSMIVGHALYGQAEDALELFAKMTGRKYGADKSKDFSQRSMLVVPNNVTFLGVLMACSHAGMVEEGKRHFRSMIHGYGLKPTLSHFGCMVDLLCRSGFVREAYDFILGMPVHPNAVIWRTLLGACFLHGKVELGEEARRQLFGLEPAYAGDDIALCNMYAANGLWTEKMMTRDRLKYRRAPGCSLIEAGSEIN</sequence>
<dbReference type="PANTHER" id="PTHR47926:SF347">
    <property type="entry name" value="PENTATRICOPEPTIDE REPEAT-CONTAINING PROTEIN"/>
    <property type="match status" value="1"/>
</dbReference>
<dbReference type="AlphaFoldDB" id="A0AAD3RZ27"/>
<dbReference type="Proteomes" id="UP001279734">
    <property type="component" value="Unassembled WGS sequence"/>
</dbReference>
<keyword evidence="1" id="KW-0677">Repeat</keyword>
<dbReference type="Pfam" id="PF13041">
    <property type="entry name" value="PPR_2"/>
    <property type="match status" value="1"/>
</dbReference>
<dbReference type="InterPro" id="IPR046960">
    <property type="entry name" value="PPR_At4g14850-like_plant"/>
</dbReference>
<dbReference type="Gene3D" id="1.25.40.10">
    <property type="entry name" value="Tetratricopeptide repeat domain"/>
    <property type="match status" value="3"/>
</dbReference>
<dbReference type="FunFam" id="1.25.40.10:FF:000382">
    <property type="entry name" value="Pentatricopeptide repeat-containing protein"/>
    <property type="match status" value="1"/>
</dbReference>
<dbReference type="GO" id="GO:0009451">
    <property type="term" value="P:RNA modification"/>
    <property type="evidence" value="ECO:0007669"/>
    <property type="project" value="InterPro"/>
</dbReference>
<protein>
    <recommendedName>
        <fullName evidence="5">Pentatricopeptide repeat-containing protein</fullName>
    </recommendedName>
</protein>